<evidence type="ECO:0000256" key="2">
    <source>
        <dbReference type="ARBA" id="ARBA00023004"/>
    </source>
</evidence>
<dbReference type="InterPro" id="IPR006656">
    <property type="entry name" value="Mopterin_OxRdtase"/>
</dbReference>
<organism evidence="6 7">
    <name type="scientific">Halovivax asiaticus JCM 14624</name>
    <dbReference type="NCBI Taxonomy" id="1227490"/>
    <lineage>
        <taxon>Archaea</taxon>
        <taxon>Methanobacteriati</taxon>
        <taxon>Methanobacteriota</taxon>
        <taxon>Stenosarchaea group</taxon>
        <taxon>Halobacteria</taxon>
        <taxon>Halobacteriales</taxon>
        <taxon>Natrialbaceae</taxon>
        <taxon>Halovivax</taxon>
    </lineage>
</organism>
<protein>
    <submittedName>
        <fullName evidence="6">Molybdopterin oxidoreductase</fullName>
    </submittedName>
</protein>
<dbReference type="PANTHER" id="PTHR43742">
    <property type="entry name" value="TRIMETHYLAMINE-N-OXIDE REDUCTASE"/>
    <property type="match status" value="1"/>
</dbReference>
<dbReference type="GO" id="GO:0046872">
    <property type="term" value="F:metal ion binding"/>
    <property type="evidence" value="ECO:0007669"/>
    <property type="project" value="UniProtKB-KW"/>
</dbReference>
<dbReference type="Proteomes" id="UP000011560">
    <property type="component" value="Unassembled WGS sequence"/>
</dbReference>
<dbReference type="SUPFAM" id="SSF50692">
    <property type="entry name" value="ADC-like"/>
    <property type="match status" value="1"/>
</dbReference>
<dbReference type="SUPFAM" id="SSF53706">
    <property type="entry name" value="Formate dehydrogenase/DMSO reductase, domains 1-3"/>
    <property type="match status" value="1"/>
</dbReference>
<evidence type="ECO:0000259" key="5">
    <source>
        <dbReference type="Pfam" id="PF00384"/>
    </source>
</evidence>
<evidence type="ECO:0000313" key="7">
    <source>
        <dbReference type="Proteomes" id="UP000011560"/>
    </source>
</evidence>
<dbReference type="PATRIC" id="fig|1227490.4.peg.2001"/>
<dbReference type="GO" id="GO:0016491">
    <property type="term" value="F:oxidoreductase activity"/>
    <property type="evidence" value="ECO:0007669"/>
    <property type="project" value="InterPro"/>
</dbReference>
<feature type="domain" description="Molybdopterin oxidoreductase" evidence="5">
    <location>
        <begin position="275"/>
        <end position="713"/>
    </location>
</feature>
<evidence type="ECO:0000256" key="3">
    <source>
        <dbReference type="ARBA" id="ARBA00023014"/>
    </source>
</evidence>
<reference evidence="6 7" key="1">
    <citation type="journal article" date="2014" name="PLoS Genet.">
        <title>Phylogenetically driven sequencing of extremely halophilic archaea reveals strategies for static and dynamic osmo-response.</title>
        <authorList>
            <person name="Becker E.A."/>
            <person name="Seitzer P.M."/>
            <person name="Tritt A."/>
            <person name="Larsen D."/>
            <person name="Krusor M."/>
            <person name="Yao A.I."/>
            <person name="Wu D."/>
            <person name="Madern D."/>
            <person name="Eisen J.A."/>
            <person name="Darling A.E."/>
            <person name="Facciotti M.T."/>
        </authorList>
    </citation>
    <scope>NUCLEOTIDE SEQUENCE [LARGE SCALE GENOMIC DNA]</scope>
    <source>
        <strain evidence="6 7">JCM 14624</strain>
    </source>
</reference>
<comment type="caution">
    <text evidence="6">The sequence shown here is derived from an EMBL/GenBank/DDBJ whole genome shotgun (WGS) entry which is preliminary data.</text>
</comment>
<feature type="region of interest" description="Disordered" evidence="4">
    <location>
        <begin position="871"/>
        <end position="911"/>
    </location>
</feature>
<dbReference type="RefSeq" id="WP_007701576.1">
    <property type="nucleotide sequence ID" value="NZ_AOIQ01000015.1"/>
</dbReference>
<keyword evidence="3" id="KW-0411">Iron-sulfur</keyword>
<evidence type="ECO:0000256" key="1">
    <source>
        <dbReference type="ARBA" id="ARBA00022723"/>
    </source>
</evidence>
<evidence type="ECO:0000256" key="4">
    <source>
        <dbReference type="SAM" id="MobiDB-lite"/>
    </source>
</evidence>
<evidence type="ECO:0000313" key="6">
    <source>
        <dbReference type="EMBL" id="ELZ10079.1"/>
    </source>
</evidence>
<keyword evidence="7" id="KW-1185">Reference proteome</keyword>
<dbReference type="EMBL" id="AOIQ01000015">
    <property type="protein sequence ID" value="ELZ10079.1"/>
    <property type="molecule type" value="Genomic_DNA"/>
</dbReference>
<gene>
    <name evidence="6" type="ORF">C479_09790</name>
</gene>
<feature type="region of interest" description="Disordered" evidence="4">
    <location>
        <begin position="1134"/>
        <end position="1163"/>
    </location>
</feature>
<dbReference type="InterPro" id="IPR050612">
    <property type="entry name" value="Prok_Mopterin_Oxidored"/>
</dbReference>
<sequence length="1179" mass="132317">MGEDGELELSRRELGAAAAGTAVASGLGILGYRRLTREGDPGEDGPMNPLAEYPNEGWDQKYRDIWEPDDSFVLTCTPNDTHNCYLEATVKNDQITRLGPSMNYGEAMDLDGNQASQRWDPRVCNKGLAMVERFYDERRVKAPMVREGFMQWVEDGFPRDADGSMPEAYARRGEDGFVEVSHEEAHELAARTFLELAEYYSGEDGTESLLDQGYDERVVEETRGAGVRTMKFRGGMPLLGVIKLFGQYRNANSMALLDNHVRDVSEDEALGAMGLDNYSFHTDLPPGHTMVTGQQTVDFDLASIEYADHIVLDGINYLTSKMADCHWLTEAKLKGSTVTGIFTDYNATASKCDEVVTVRPATDSALFLGAARILIKDELYDEAYVRKHTDLPLLVRLDENELLRASDVFEGYEPDDLEKTDAVAGDGDRPGVDVTDVDEQVITEELRREWGDFVVHDADSGAFEPVTRDDIGDDFEVPATIEGEFEIDLADGETVRVRTVFDLIKESLVETWDLASTAAVTGTDPQAIENLARDFADNQQRTMLLTGMGPNHYANADQHGRAAFLLAALTRNVGYRTGNVGSYSGNYRMAYFNGVSQYANEDPFDPELDPAAPARTDKRWDAHSAHFYTNLDKPLTVDGEYFQGDSHMHTPTKSLWVSGSNSILGNAKGAYKIIEKALRTGRIEAFFTNEWWWSMTCEYSDIVFPADSWAEHHVHDITASVTNPFITTMPETEIDRIYDTKNDAQHYKGVAEKLAELTGDDRFADYWAFVDESEYRAKPYLQRILDRSNAVKGYDIEDLLADAREGTPAIIMTRTYPKHVGNEQTRDSRPWYTKTGRLEFFREEAEFAEAGEHIPLHREPMDATPYEPNVIVDDSDSPVVAPETPDDRGWDSAATARDTSDRQVRNVVTSPSELVESTHPLTVLDEGYDYVYMTPKYRHGTHTFGSDLKQMAVWWSNYGDMGRETERDSFDERKPYVGEGFVEMNPEDAREEALQDGDYVWVDADPSDRPVPGGDAADPDYTRALMRVRYQPSLPRGVTRSWMNVPQTSHKSYGATQERDDGKAEAEDTNYVSMYRQGGHQSATTTWLRRTWLTDSMARKDMLGQNMDVGFEPDVHAANGAPKESFVRIEKAEDGGVNEAGDPGGNWRPVDEGVRPTREDDRMTRYLRGDFTTESEGGD</sequence>
<dbReference type="PANTHER" id="PTHR43742:SF6">
    <property type="entry name" value="OXIDOREDUCTASE YYAE-RELATED"/>
    <property type="match status" value="1"/>
</dbReference>
<dbReference type="STRING" id="1227490.C479_09790"/>
<keyword evidence="2" id="KW-0408">Iron</keyword>
<keyword evidence="1" id="KW-0479">Metal-binding</keyword>
<dbReference type="Gene3D" id="2.40.40.20">
    <property type="match status" value="1"/>
</dbReference>
<accession>M0BKE2</accession>
<dbReference type="GO" id="GO:0051536">
    <property type="term" value="F:iron-sulfur cluster binding"/>
    <property type="evidence" value="ECO:0007669"/>
    <property type="project" value="UniProtKB-KW"/>
</dbReference>
<dbReference type="Pfam" id="PF00384">
    <property type="entry name" value="Molybdopterin"/>
    <property type="match status" value="1"/>
</dbReference>
<dbReference type="OrthoDB" id="23466at2157"/>
<proteinExistence type="predicted"/>
<dbReference type="Gene3D" id="3.40.50.12440">
    <property type="match status" value="4"/>
</dbReference>
<dbReference type="InterPro" id="IPR009010">
    <property type="entry name" value="Asp_de-COase-like_dom_sf"/>
</dbReference>
<feature type="compositionally biased region" description="Basic and acidic residues" evidence="4">
    <location>
        <begin position="1149"/>
        <end position="1163"/>
    </location>
</feature>
<dbReference type="AlphaFoldDB" id="M0BKE2"/>
<name>M0BKE2_9EURY</name>